<dbReference type="Proteomes" id="UP001202248">
    <property type="component" value="Unassembled WGS sequence"/>
</dbReference>
<gene>
    <name evidence="1" type="ORF">MKP09_10980</name>
</gene>
<keyword evidence="2" id="KW-1185">Reference proteome</keyword>
<comment type="caution">
    <text evidence="1">The sequence shown here is derived from an EMBL/GenBank/DDBJ whole genome shotgun (WGS) entry which is preliminary data.</text>
</comment>
<protein>
    <submittedName>
        <fullName evidence="1">Uncharacterized protein</fullName>
    </submittedName>
</protein>
<dbReference type="EMBL" id="JAKWBL010000001">
    <property type="protein sequence ID" value="MCH5598398.1"/>
    <property type="molecule type" value="Genomic_DNA"/>
</dbReference>
<reference evidence="1 2" key="1">
    <citation type="submission" date="2022-02" db="EMBL/GenBank/DDBJ databases">
        <authorList>
            <person name="Min J."/>
        </authorList>
    </citation>
    <scope>NUCLEOTIDE SEQUENCE [LARGE SCALE GENOMIC DNA]</scope>
    <source>
        <strain evidence="1 2">GR10-1</strain>
    </source>
</reference>
<accession>A0ABS9SJ58</accession>
<proteinExistence type="predicted"/>
<dbReference type="RefSeq" id="WP_240828909.1">
    <property type="nucleotide sequence ID" value="NZ_JAKWBL010000001.1"/>
</dbReference>
<evidence type="ECO:0000313" key="2">
    <source>
        <dbReference type="Proteomes" id="UP001202248"/>
    </source>
</evidence>
<name>A0ABS9SJ58_9BACT</name>
<evidence type="ECO:0000313" key="1">
    <source>
        <dbReference type="EMBL" id="MCH5598398.1"/>
    </source>
</evidence>
<sequence length="509" mass="57777">MLSIGLPGLTQVRYNEKNNSIEIRSGSKVYSFLPEFVVLYSSKDPGLALKPAEIKKVSYNVPTWTVTDSMLADFKQKNVGAETAGDGFDDKILRGKKELRTANLYQAGQNFIVRPERTITRGDTVFFHFPEEEKFTIHAWLLTAPATATVLHIELLPKSKGFYSVGYTGAPSFDKDNVAEIWQPLIWTEKRSPDLPYMTASFMSTLPTTLLNDGSSTLGVLASSQYIPFQPLPLLNNSQFGVALLNKSKRLQPQIFAPMLGGFQSLMEPESKFHFSFQLLAEPMSLTSTYEKISREVFGFKDYRRNDIASLNTVLDNMIDYSMTNYAWFVDSLKGFAYSTDVPGAVKNVSSLNPLEMAILRDDRQMFEKRGYPLMEYMLSREKFLFSLDSTQKIQSPSRKLKGPIAPISELAALYNIFGKQNSFYPLLVKKEFNSTRIRNLDDSEKGSNWINAMFLFKMTGEKTYLEMSKKMADEYLQKRVYEMPEAFGDPLYGSHFFGQLLQTIGQNI</sequence>
<organism evidence="1 2">
    <name type="scientific">Niabella ginsengisoli</name>
    <dbReference type="NCBI Taxonomy" id="522298"/>
    <lineage>
        <taxon>Bacteria</taxon>
        <taxon>Pseudomonadati</taxon>
        <taxon>Bacteroidota</taxon>
        <taxon>Chitinophagia</taxon>
        <taxon>Chitinophagales</taxon>
        <taxon>Chitinophagaceae</taxon>
        <taxon>Niabella</taxon>
    </lineage>
</organism>